<dbReference type="InterPro" id="IPR016181">
    <property type="entry name" value="Acyl_CoA_acyltransferase"/>
</dbReference>
<dbReference type="CDD" id="cd07574">
    <property type="entry name" value="nitrilase_Rim1_like"/>
    <property type="match status" value="1"/>
</dbReference>
<sequence length="554" mass="62196">MNNQKSKARLDIRQATVADTAAVADLVHRSYSDLPGYTEAEIRAQINNYPEGCFVAVLDDRIVGYCASLRIDEDVALHPHSWREITGGGVGSRHDPTGDWLYGYELCVDPKERGTRLGRRLYEERRELAERLGLSGIAFAGRMPNLAKNKRKVSGPKDYLEKVEQGKIHDPVLRFQLANGFTPVEILEDYIPSDSRSLGNAVLMIWRNPYVESDKPKSFRLPRGVESVRVATCQLQARAVKDFAEFINNIEYFVDIAADYRADFILFPELFTLSLLSFEEKNLTPMEAIEKLSTYTPRIRQALTDMALKYNINIIGGSHPTRADDGDIQNVAFICLRDGAVHEQEKIHPTPNERYWWNIKGGDSIDAIQTDCGPIGVLICYDSEFPELARRLADQGARILFVPFCTDNRQGYMRVRYCSHARAVENQCFVVLSGNVGNLPKVDNMDIQYAQSCILTPCDFPFARDGIAAEASENVETLTISDINLADLNWARAEGTVQTLTDRRFDLYDIKWAKPKGQTAPQTTGRAPLRTARAAVRRPAPPAPPHVPAGCRDR</sequence>
<dbReference type="RefSeq" id="WP_187480181.1">
    <property type="nucleotide sequence ID" value="NZ_CP060697.1"/>
</dbReference>
<proteinExistence type="predicted"/>
<name>A0A7G9L3M7_9SPHN</name>
<evidence type="ECO:0000256" key="1">
    <source>
        <dbReference type="SAM" id="MobiDB-lite"/>
    </source>
</evidence>
<dbReference type="Gene3D" id="3.60.110.10">
    <property type="entry name" value="Carbon-nitrogen hydrolase"/>
    <property type="match status" value="1"/>
</dbReference>
<dbReference type="KEGG" id="ssau:H8M03_02425"/>
<dbReference type="Pfam" id="PF00583">
    <property type="entry name" value="Acetyltransf_1"/>
    <property type="match status" value="1"/>
</dbReference>
<dbReference type="PANTHER" id="PTHR23088:SF50">
    <property type="entry name" value="HYDROLASE YHCX"/>
    <property type="match status" value="1"/>
</dbReference>
<dbReference type="CDD" id="cd04301">
    <property type="entry name" value="NAT_SF"/>
    <property type="match status" value="1"/>
</dbReference>
<evidence type="ECO:0000313" key="5">
    <source>
        <dbReference type="Proteomes" id="UP000515861"/>
    </source>
</evidence>
<dbReference type="Gene3D" id="3.40.630.30">
    <property type="match status" value="1"/>
</dbReference>
<evidence type="ECO:0000259" key="3">
    <source>
        <dbReference type="PROSITE" id="PS51186"/>
    </source>
</evidence>
<feature type="domain" description="CN hydrolase" evidence="2">
    <location>
        <begin position="228"/>
        <end position="485"/>
    </location>
</feature>
<dbReference type="InterPro" id="IPR003010">
    <property type="entry name" value="C-N_Hydrolase"/>
</dbReference>
<feature type="domain" description="N-acetyltransferase" evidence="3">
    <location>
        <begin position="10"/>
        <end position="209"/>
    </location>
</feature>
<dbReference type="PROSITE" id="PS50263">
    <property type="entry name" value="CN_HYDROLASE"/>
    <property type="match status" value="1"/>
</dbReference>
<evidence type="ECO:0000259" key="2">
    <source>
        <dbReference type="PROSITE" id="PS50263"/>
    </source>
</evidence>
<accession>A0A7G9L3M7</accession>
<dbReference type="SUPFAM" id="SSF56317">
    <property type="entry name" value="Carbon-nitrogen hydrolase"/>
    <property type="match status" value="1"/>
</dbReference>
<dbReference type="InterPro" id="IPR036526">
    <property type="entry name" value="C-N_Hydrolase_sf"/>
</dbReference>
<dbReference type="EMBL" id="CP060697">
    <property type="protein sequence ID" value="QNM83226.1"/>
    <property type="molecule type" value="Genomic_DNA"/>
</dbReference>
<evidence type="ECO:0000313" key="4">
    <source>
        <dbReference type="EMBL" id="QNM83226.1"/>
    </source>
</evidence>
<dbReference type="Pfam" id="PF00795">
    <property type="entry name" value="CN_hydrolase"/>
    <property type="match status" value="1"/>
</dbReference>
<keyword evidence="5" id="KW-1185">Reference proteome</keyword>
<keyword evidence="4" id="KW-0808">Transferase</keyword>
<feature type="region of interest" description="Disordered" evidence="1">
    <location>
        <begin position="516"/>
        <end position="554"/>
    </location>
</feature>
<gene>
    <name evidence="4" type="ORF">H8M03_02425</name>
</gene>
<dbReference type="InterPro" id="IPR000182">
    <property type="entry name" value="GNAT_dom"/>
</dbReference>
<dbReference type="SUPFAM" id="SSF55729">
    <property type="entry name" value="Acyl-CoA N-acyltransferases (Nat)"/>
    <property type="match status" value="1"/>
</dbReference>
<dbReference type="AlphaFoldDB" id="A0A7G9L3M7"/>
<dbReference type="PROSITE" id="PS51186">
    <property type="entry name" value="GNAT"/>
    <property type="match status" value="1"/>
</dbReference>
<protein>
    <submittedName>
        <fullName evidence="4">GNAT family N-acetyltransferase</fullName>
    </submittedName>
</protein>
<organism evidence="4 5">
    <name type="scientific">Sphingomonas sabuli</name>
    <dbReference type="NCBI Taxonomy" id="2764186"/>
    <lineage>
        <taxon>Bacteria</taxon>
        <taxon>Pseudomonadati</taxon>
        <taxon>Pseudomonadota</taxon>
        <taxon>Alphaproteobacteria</taxon>
        <taxon>Sphingomonadales</taxon>
        <taxon>Sphingomonadaceae</taxon>
        <taxon>Sphingomonas</taxon>
    </lineage>
</organism>
<reference evidence="4 5" key="1">
    <citation type="submission" date="2020-08" db="EMBL/GenBank/DDBJ databases">
        <title>Sphingomonas sp. sand1-3 16S ribosomal RNA gene Genome sequencing and assembly.</title>
        <authorList>
            <person name="Kang M."/>
        </authorList>
    </citation>
    <scope>NUCLEOTIDE SEQUENCE [LARGE SCALE GENOMIC DNA]</scope>
    <source>
        <strain evidence="5">sand1-3</strain>
    </source>
</reference>
<feature type="compositionally biased region" description="Low complexity" evidence="1">
    <location>
        <begin position="526"/>
        <end position="538"/>
    </location>
</feature>
<dbReference type="PANTHER" id="PTHR23088">
    <property type="entry name" value="NITRILASE-RELATED"/>
    <property type="match status" value="1"/>
</dbReference>
<dbReference type="Proteomes" id="UP000515861">
    <property type="component" value="Chromosome"/>
</dbReference>
<dbReference type="GO" id="GO:0016747">
    <property type="term" value="F:acyltransferase activity, transferring groups other than amino-acyl groups"/>
    <property type="evidence" value="ECO:0007669"/>
    <property type="project" value="InterPro"/>
</dbReference>